<evidence type="ECO:0000256" key="2">
    <source>
        <dbReference type="ARBA" id="ARBA00023125"/>
    </source>
</evidence>
<feature type="region of interest" description="Disordered" evidence="4">
    <location>
        <begin position="316"/>
        <end position="343"/>
    </location>
</feature>
<dbReference type="CDD" id="cd01392">
    <property type="entry name" value="HTH_LacI"/>
    <property type="match status" value="1"/>
</dbReference>
<keyword evidence="2 6" id="KW-0238">DNA-binding</keyword>
<evidence type="ECO:0000256" key="3">
    <source>
        <dbReference type="ARBA" id="ARBA00023163"/>
    </source>
</evidence>
<dbReference type="GO" id="GO:0003677">
    <property type="term" value="F:DNA binding"/>
    <property type="evidence" value="ECO:0007669"/>
    <property type="project" value="UniProtKB-KW"/>
</dbReference>
<dbReference type="EMBL" id="JAYGGQ010000006">
    <property type="protein sequence ID" value="MEA5455081.1"/>
    <property type="molecule type" value="Genomic_DNA"/>
</dbReference>
<sequence>MTDRARATIRDVATLSGLSICTVSRALRGLPNVSLDAQKRIEDAAEKLGYRASSAASRLAGGRTGQVAIIAPKATSWFFAEAVEAAEEVFADSGLDTVLVSLRGQGKVRDRLFDDPTEFSQRVDGVLLFGVNLDASQVEALSESRLAVASVGLEGVPWDNVGIDDEAAAWAATRHLLDLGHWDLAMLAGSEPSHGTVTTAAQRRAGFERALDEEHLEPDPDMMVSAPSTIDGGYQAMTELISTRRVPGAVFAGCDEAAFGALKAMREHGLSAPKKVSLIGIDDHPMSSFLGLTTVAQPVPDQGAFAATLLAERLQNHDDGGAPHDHRLPTPLIERKTTRRSRH</sequence>
<keyword evidence="3" id="KW-0804">Transcription</keyword>
<protein>
    <submittedName>
        <fullName evidence="6">LacI family DNA-binding transcriptional regulator</fullName>
    </submittedName>
</protein>
<organism evidence="6 7">
    <name type="scientific">Sinomonas terricola</name>
    <dbReference type="NCBI Taxonomy" id="3110330"/>
    <lineage>
        <taxon>Bacteria</taxon>
        <taxon>Bacillati</taxon>
        <taxon>Actinomycetota</taxon>
        <taxon>Actinomycetes</taxon>
        <taxon>Micrococcales</taxon>
        <taxon>Micrococcaceae</taxon>
        <taxon>Sinomonas</taxon>
    </lineage>
</organism>
<dbReference type="InterPro" id="IPR000843">
    <property type="entry name" value="HTH_LacI"/>
</dbReference>
<accession>A0ABU5T6G1</accession>
<dbReference type="InterPro" id="IPR028082">
    <property type="entry name" value="Peripla_BP_I"/>
</dbReference>
<dbReference type="Pfam" id="PF00356">
    <property type="entry name" value="LacI"/>
    <property type="match status" value="1"/>
</dbReference>
<dbReference type="CDD" id="cd06267">
    <property type="entry name" value="PBP1_LacI_sugar_binding-like"/>
    <property type="match status" value="1"/>
</dbReference>
<dbReference type="Gene3D" id="1.10.260.40">
    <property type="entry name" value="lambda repressor-like DNA-binding domains"/>
    <property type="match status" value="1"/>
</dbReference>
<name>A0ABU5T6G1_9MICC</name>
<gene>
    <name evidence="6" type="ORF">SPF06_10155</name>
</gene>
<dbReference type="RefSeq" id="WP_323278934.1">
    <property type="nucleotide sequence ID" value="NZ_JAYGGQ010000006.1"/>
</dbReference>
<dbReference type="InterPro" id="IPR010982">
    <property type="entry name" value="Lambda_DNA-bd_dom_sf"/>
</dbReference>
<evidence type="ECO:0000313" key="6">
    <source>
        <dbReference type="EMBL" id="MEA5455081.1"/>
    </source>
</evidence>
<dbReference type="Gene3D" id="3.40.50.2300">
    <property type="match status" value="2"/>
</dbReference>
<proteinExistence type="predicted"/>
<dbReference type="InterPro" id="IPR046335">
    <property type="entry name" value="LacI/GalR-like_sensor"/>
</dbReference>
<feature type="domain" description="HTH lacI-type" evidence="5">
    <location>
        <begin position="7"/>
        <end position="61"/>
    </location>
</feature>
<keyword evidence="7" id="KW-1185">Reference proteome</keyword>
<dbReference type="PANTHER" id="PTHR30146">
    <property type="entry name" value="LACI-RELATED TRANSCRIPTIONAL REPRESSOR"/>
    <property type="match status" value="1"/>
</dbReference>
<evidence type="ECO:0000256" key="4">
    <source>
        <dbReference type="SAM" id="MobiDB-lite"/>
    </source>
</evidence>
<dbReference type="Pfam" id="PF13377">
    <property type="entry name" value="Peripla_BP_3"/>
    <property type="match status" value="1"/>
</dbReference>
<comment type="caution">
    <text evidence="6">The sequence shown here is derived from an EMBL/GenBank/DDBJ whole genome shotgun (WGS) entry which is preliminary data.</text>
</comment>
<evidence type="ECO:0000256" key="1">
    <source>
        <dbReference type="ARBA" id="ARBA00023015"/>
    </source>
</evidence>
<dbReference type="PROSITE" id="PS50932">
    <property type="entry name" value="HTH_LACI_2"/>
    <property type="match status" value="1"/>
</dbReference>
<dbReference type="SUPFAM" id="SSF47413">
    <property type="entry name" value="lambda repressor-like DNA-binding domains"/>
    <property type="match status" value="1"/>
</dbReference>
<dbReference type="Proteomes" id="UP001304769">
    <property type="component" value="Unassembled WGS sequence"/>
</dbReference>
<reference evidence="6 7" key="1">
    <citation type="submission" date="2023-12" db="EMBL/GenBank/DDBJ databases">
        <title>Sinomonas terricola sp. nov, isolated from litchi orchard soil in Guangdong, PR China.</title>
        <authorList>
            <person name="Jiaxin W."/>
            <person name="Yang Z."/>
            <person name="Honghui Z."/>
        </authorList>
    </citation>
    <scope>NUCLEOTIDE SEQUENCE [LARGE SCALE GENOMIC DNA]</scope>
    <source>
        <strain evidence="6 7">JGH33</strain>
    </source>
</reference>
<keyword evidence="1" id="KW-0805">Transcription regulation</keyword>
<dbReference type="PANTHER" id="PTHR30146:SF138">
    <property type="entry name" value="TRANSCRIPTIONAL REGULATORY PROTEIN"/>
    <property type="match status" value="1"/>
</dbReference>
<dbReference type="SUPFAM" id="SSF53822">
    <property type="entry name" value="Periplasmic binding protein-like I"/>
    <property type="match status" value="1"/>
</dbReference>
<evidence type="ECO:0000259" key="5">
    <source>
        <dbReference type="PROSITE" id="PS50932"/>
    </source>
</evidence>
<evidence type="ECO:0000313" key="7">
    <source>
        <dbReference type="Proteomes" id="UP001304769"/>
    </source>
</evidence>
<dbReference type="SMART" id="SM00354">
    <property type="entry name" value="HTH_LACI"/>
    <property type="match status" value="1"/>
</dbReference>
<feature type="compositionally biased region" description="Basic and acidic residues" evidence="4">
    <location>
        <begin position="316"/>
        <end position="336"/>
    </location>
</feature>